<dbReference type="Proteomes" id="UP000567179">
    <property type="component" value="Unassembled WGS sequence"/>
</dbReference>
<feature type="region of interest" description="Disordered" evidence="1">
    <location>
        <begin position="160"/>
        <end position="185"/>
    </location>
</feature>
<dbReference type="EMBL" id="JAACJJ010000028">
    <property type="protein sequence ID" value="KAF5322932.1"/>
    <property type="molecule type" value="Genomic_DNA"/>
</dbReference>
<keyword evidence="3" id="KW-1185">Reference proteome</keyword>
<gene>
    <name evidence="2" type="ORF">D9619_002262</name>
</gene>
<evidence type="ECO:0000313" key="3">
    <source>
        <dbReference type="Proteomes" id="UP000567179"/>
    </source>
</evidence>
<dbReference type="AlphaFoldDB" id="A0A8H5F463"/>
<feature type="compositionally biased region" description="Basic and acidic residues" evidence="1">
    <location>
        <begin position="168"/>
        <end position="177"/>
    </location>
</feature>
<organism evidence="2 3">
    <name type="scientific">Psilocybe cf. subviscida</name>
    <dbReference type="NCBI Taxonomy" id="2480587"/>
    <lineage>
        <taxon>Eukaryota</taxon>
        <taxon>Fungi</taxon>
        <taxon>Dikarya</taxon>
        <taxon>Basidiomycota</taxon>
        <taxon>Agaricomycotina</taxon>
        <taxon>Agaricomycetes</taxon>
        <taxon>Agaricomycetidae</taxon>
        <taxon>Agaricales</taxon>
        <taxon>Agaricineae</taxon>
        <taxon>Strophariaceae</taxon>
        <taxon>Psilocybe</taxon>
    </lineage>
</organism>
<reference evidence="2 3" key="1">
    <citation type="journal article" date="2020" name="ISME J.">
        <title>Uncovering the hidden diversity of litter-decomposition mechanisms in mushroom-forming fungi.</title>
        <authorList>
            <person name="Floudas D."/>
            <person name="Bentzer J."/>
            <person name="Ahren D."/>
            <person name="Johansson T."/>
            <person name="Persson P."/>
            <person name="Tunlid A."/>
        </authorList>
    </citation>
    <scope>NUCLEOTIDE SEQUENCE [LARGE SCALE GENOMIC DNA]</scope>
    <source>
        <strain evidence="2 3">CBS 101986</strain>
    </source>
</reference>
<sequence>MPIQNPSQSSDLINLIHRFITQPGGLKVNYLYPCYSLLIQRRCAYNGVFITVVSAGTLSYRTTRCDFLRVLDLPPELILYICQSFAGWRRSARFGIKCRDKSNKVLGHAEQLTFSSKSCFTGNQIVATAACARNSNIYLTQHYLATHVFELQLQEAHHQPLVSPKMPQDGRSDHQEEPAAAEAKGGQGSVLLTLCISSTTAPGYQHAVAPFPSSYEDACMDALEIFAPYLPVGTEAVSVRVARQRPDGERVWSIVRAKDWNAVLKKDGEELGVFTPDMVPATVSYTAEVARPLKVYIRLCTLSFSEKNIIKSVSSFEELRAAADKVLGYGMVTVKYDTRMLGTQDNKNDYLNGINELIISSNRRPELEVLEDMDSVYYLAGLFAEPLTVYVL</sequence>
<accession>A0A8H5F463</accession>
<dbReference type="OrthoDB" id="3063824at2759"/>
<evidence type="ECO:0000313" key="2">
    <source>
        <dbReference type="EMBL" id="KAF5322932.1"/>
    </source>
</evidence>
<comment type="caution">
    <text evidence="2">The sequence shown here is derived from an EMBL/GenBank/DDBJ whole genome shotgun (WGS) entry which is preliminary data.</text>
</comment>
<protein>
    <submittedName>
        <fullName evidence="2">Uncharacterized protein</fullName>
    </submittedName>
</protein>
<evidence type="ECO:0000256" key="1">
    <source>
        <dbReference type="SAM" id="MobiDB-lite"/>
    </source>
</evidence>
<proteinExistence type="predicted"/>
<name>A0A8H5F463_9AGAR</name>